<dbReference type="AlphaFoldDB" id="A0A6S6PBQ0"/>
<evidence type="ECO:0000256" key="16">
    <source>
        <dbReference type="PROSITE-ProRule" id="PRU00209"/>
    </source>
</evidence>
<reference evidence="21 22" key="1">
    <citation type="submission" date="2020-07" db="EMBL/GenBank/DDBJ databases">
        <title>Complete genome sequence of Mycolicibacterium litorale like strain isolated from cardiac implantable electronic device infection.</title>
        <authorList>
            <person name="Fukano H."/>
            <person name="Miyama H."/>
            <person name="Hoshino Y."/>
        </authorList>
    </citation>
    <scope>NUCLEOTIDE SEQUENCE [LARGE SCALE GENOMIC DNA]</scope>
    <source>
        <strain evidence="21 22">NIIDNTM18</strain>
    </source>
</reference>
<feature type="binding site" evidence="15">
    <location>
        <position position="473"/>
    </location>
    <ligand>
        <name>Mg(2+)</name>
        <dbReference type="ChEBI" id="CHEBI:18420"/>
        <note>shared with alpha subunit</note>
    </ligand>
</feature>
<dbReference type="GO" id="GO:0000287">
    <property type="term" value="F:magnesium ion binding"/>
    <property type="evidence" value="ECO:0007669"/>
    <property type="project" value="UniProtKB-UniRule"/>
</dbReference>
<dbReference type="InterPro" id="IPR045864">
    <property type="entry name" value="aa-tRNA-synth_II/BPL/LPL"/>
</dbReference>
<dbReference type="HAMAP" id="MF_00283">
    <property type="entry name" value="Phe_tRNA_synth_beta1"/>
    <property type="match status" value="1"/>
</dbReference>
<keyword evidence="13 15" id="KW-0030">Aminoacyl-tRNA synthetase</keyword>
<dbReference type="FunFam" id="2.40.50.140:FF:000045">
    <property type="entry name" value="Phenylalanine--tRNA ligase beta subunit"/>
    <property type="match status" value="1"/>
</dbReference>
<organism evidence="21 22">
    <name type="scientific">Mycolicibacterium litorale</name>
    <dbReference type="NCBI Taxonomy" id="758802"/>
    <lineage>
        <taxon>Bacteria</taxon>
        <taxon>Bacillati</taxon>
        <taxon>Actinomycetota</taxon>
        <taxon>Actinomycetes</taxon>
        <taxon>Mycobacteriales</taxon>
        <taxon>Mycobacteriaceae</taxon>
        <taxon>Mycolicibacterium</taxon>
    </lineage>
</organism>
<dbReference type="InterPro" id="IPR004532">
    <property type="entry name" value="Phe-tRNA-ligase_IIc_bsu_bact"/>
</dbReference>
<feature type="domain" description="B5" evidence="20">
    <location>
        <begin position="411"/>
        <end position="486"/>
    </location>
</feature>
<dbReference type="FunFam" id="3.30.70.380:FF:000001">
    <property type="entry name" value="Phenylalanine--tRNA ligase beta subunit"/>
    <property type="match status" value="1"/>
</dbReference>
<proteinExistence type="inferred from homology"/>
<dbReference type="InterPro" id="IPR036690">
    <property type="entry name" value="Fdx_antiC-bd_sf"/>
</dbReference>
<dbReference type="NCBIfam" id="TIGR00472">
    <property type="entry name" value="pheT_bact"/>
    <property type="match status" value="1"/>
</dbReference>
<comment type="catalytic activity">
    <reaction evidence="14 15">
        <text>tRNA(Phe) + L-phenylalanine + ATP = L-phenylalanyl-tRNA(Phe) + AMP + diphosphate + H(+)</text>
        <dbReference type="Rhea" id="RHEA:19413"/>
        <dbReference type="Rhea" id="RHEA-COMP:9668"/>
        <dbReference type="Rhea" id="RHEA-COMP:9699"/>
        <dbReference type="ChEBI" id="CHEBI:15378"/>
        <dbReference type="ChEBI" id="CHEBI:30616"/>
        <dbReference type="ChEBI" id="CHEBI:33019"/>
        <dbReference type="ChEBI" id="CHEBI:58095"/>
        <dbReference type="ChEBI" id="CHEBI:78442"/>
        <dbReference type="ChEBI" id="CHEBI:78531"/>
        <dbReference type="ChEBI" id="CHEBI:456215"/>
        <dbReference type="EC" id="6.1.1.20"/>
    </reaction>
</comment>
<dbReference type="GO" id="GO:0004826">
    <property type="term" value="F:phenylalanine-tRNA ligase activity"/>
    <property type="evidence" value="ECO:0007669"/>
    <property type="project" value="UniProtKB-UniRule"/>
</dbReference>
<dbReference type="InterPro" id="IPR002547">
    <property type="entry name" value="tRNA-bd_dom"/>
</dbReference>
<evidence type="ECO:0000256" key="12">
    <source>
        <dbReference type="ARBA" id="ARBA00022917"/>
    </source>
</evidence>
<dbReference type="GO" id="GO:0009328">
    <property type="term" value="C:phenylalanine-tRNA ligase complex"/>
    <property type="evidence" value="ECO:0007669"/>
    <property type="project" value="TreeGrafter"/>
</dbReference>
<dbReference type="InterPro" id="IPR005121">
    <property type="entry name" value="Fdx_antiC-bd"/>
</dbReference>
<keyword evidence="8 15" id="KW-0547">Nucleotide-binding</keyword>
<evidence type="ECO:0000259" key="19">
    <source>
        <dbReference type="PROSITE" id="PS51447"/>
    </source>
</evidence>
<feature type="domain" description="FDX-ACB" evidence="19">
    <location>
        <begin position="734"/>
        <end position="827"/>
    </location>
</feature>
<dbReference type="FunFam" id="3.30.930.10:FF:000130">
    <property type="entry name" value="Phenylalanine--tRNA ligase beta subunit"/>
    <property type="match status" value="1"/>
</dbReference>
<keyword evidence="9 15" id="KW-0067">ATP-binding</keyword>
<dbReference type="GO" id="GO:0000049">
    <property type="term" value="F:tRNA binding"/>
    <property type="evidence" value="ECO:0007669"/>
    <property type="project" value="UniProtKB-UniRule"/>
</dbReference>
<dbReference type="Pfam" id="PF03147">
    <property type="entry name" value="FDX-ACB"/>
    <property type="match status" value="1"/>
</dbReference>
<keyword evidence="4 15" id="KW-0963">Cytoplasm</keyword>
<keyword evidence="11 16" id="KW-0694">RNA-binding</keyword>
<dbReference type="InterPro" id="IPR012340">
    <property type="entry name" value="NA-bd_OB-fold"/>
</dbReference>
<gene>
    <name evidence="15 21" type="primary">pheT</name>
    <name evidence="21" type="ORF">NIIDNTM18_28860</name>
</gene>
<dbReference type="SUPFAM" id="SSF46955">
    <property type="entry name" value="Putative DNA-binding domain"/>
    <property type="match status" value="1"/>
</dbReference>
<dbReference type="PROSITE" id="PS51483">
    <property type="entry name" value="B5"/>
    <property type="match status" value="1"/>
</dbReference>
<comment type="subcellular location">
    <subcellularLocation>
        <location evidence="1 15">Cytoplasm</location>
    </subcellularLocation>
</comment>
<dbReference type="InterPro" id="IPR005147">
    <property type="entry name" value="tRNA_synthase_B5-dom"/>
</dbReference>
<keyword evidence="12 15" id="KW-0648">Protein biosynthesis</keyword>
<evidence type="ECO:0000256" key="3">
    <source>
        <dbReference type="ARBA" id="ARBA00011209"/>
    </source>
</evidence>
<keyword evidence="6 15" id="KW-0436">Ligase</keyword>
<sequence>MRLPYSWLREVVAAGAPGWYVSTDELEQTLIRIGHEVEEVLPVGPVTGPLTIGRVADIEELTGFKKPIRAVKVDVGEPEPRDIVCGATNFAVGDLVVVALPGTTLPGDFTIAKRKTYGRTSDGMICSTAELNLGADHSGILVLPPGTAEPGTPAADVLGLDDVVFNLAITPDRGYCLSVRGMAREIACAYDLDYVDPADVPALPAEGEALPVTIDPGTGVQRFGLRPVTGIDPAAVSPWWLQRRLLLSGIRAISPAVDVTNYVMLEIGHPMHAHDRGLITGGFRVRFAEPGETVVTLDDVERTLDPADVLIVDDTATAAIGGVMGAGTTEVRETTTDVLLEAAVWDPAAVSRTQRRLHLASEAGRRYERTVDPAISVAALDRCATLLADIAGGTVEPRLTDWRGDPPRDDWSPEPVSMALDRPDRTAGVDYAPGTTEKRLTQIGAVVRVEGDRVTAVPPSWRPDIKQPADLVEEVLRLEGLERIPSVLPAAPAGRGLTATQKRRRAIGKSLALSGYVEILPTPFLPAGVFDVWGLAADDPRRATTQVLNPLEADRPHLATTLLPGLLEALSRNVSRGAADTALFAIAQVVEPTETTRAVDRIPNDRRPTDDEIATLDASLPRQPQHVGAVLTGLREPAGPWGRGRPVEAADAFEAVRIVGRAAGVEFTLRAAQQLPWHPGRCAEVLIGETVVGYAGQLHPAVVERAGLPKGTCAVELDLDAVPITELLPAPRVSPFPAVFQDVSLIVDDDVAAQSVVDAVRSGAGELLEDVRLFDVYTGPQIGEGRKSLALALRFRATDRTLTEDEASAARDAAVQTAAELLGAVQRR</sequence>
<dbReference type="Proteomes" id="UP000515734">
    <property type="component" value="Chromosome"/>
</dbReference>
<evidence type="ECO:0000256" key="8">
    <source>
        <dbReference type="ARBA" id="ARBA00022741"/>
    </source>
</evidence>
<evidence type="ECO:0000256" key="9">
    <source>
        <dbReference type="ARBA" id="ARBA00022840"/>
    </source>
</evidence>
<dbReference type="CDD" id="cd02796">
    <property type="entry name" value="tRNA_bind_bactPheRS"/>
    <property type="match status" value="1"/>
</dbReference>
<dbReference type="Pfam" id="PF01588">
    <property type="entry name" value="tRNA_bind"/>
    <property type="match status" value="1"/>
</dbReference>
<evidence type="ECO:0000256" key="5">
    <source>
        <dbReference type="ARBA" id="ARBA00022555"/>
    </source>
</evidence>
<comment type="cofactor">
    <cofactor evidence="15">
        <name>Mg(2+)</name>
        <dbReference type="ChEBI" id="CHEBI:18420"/>
    </cofactor>
    <text evidence="15">Binds 2 magnesium ions per tetramer.</text>
</comment>
<feature type="binding site" evidence="15">
    <location>
        <position position="470"/>
    </location>
    <ligand>
        <name>Mg(2+)</name>
        <dbReference type="ChEBI" id="CHEBI:18420"/>
        <note>shared with alpha subunit</note>
    </ligand>
</feature>
<comment type="subunit">
    <text evidence="3 15">Tetramer of two alpha and two beta subunits.</text>
</comment>
<evidence type="ECO:0000256" key="6">
    <source>
        <dbReference type="ARBA" id="ARBA00022598"/>
    </source>
</evidence>
<evidence type="ECO:0000313" key="21">
    <source>
        <dbReference type="EMBL" id="BCI53608.1"/>
    </source>
</evidence>
<comment type="similarity">
    <text evidence="2 15">Belongs to the phenylalanyl-tRNA synthetase beta subunit family. Type 1 subfamily.</text>
</comment>
<evidence type="ECO:0000256" key="10">
    <source>
        <dbReference type="ARBA" id="ARBA00022842"/>
    </source>
</evidence>
<dbReference type="PANTHER" id="PTHR10947:SF0">
    <property type="entry name" value="PHENYLALANINE--TRNA LIGASE BETA SUBUNIT"/>
    <property type="match status" value="1"/>
</dbReference>
<dbReference type="EC" id="6.1.1.20" evidence="15"/>
<evidence type="ECO:0000256" key="7">
    <source>
        <dbReference type="ARBA" id="ARBA00022723"/>
    </source>
</evidence>
<dbReference type="SMART" id="SM00874">
    <property type="entry name" value="B5"/>
    <property type="match status" value="1"/>
</dbReference>
<dbReference type="Gene3D" id="3.30.56.10">
    <property type="match status" value="2"/>
</dbReference>
<evidence type="ECO:0000256" key="15">
    <source>
        <dbReference type="HAMAP-Rule" id="MF_00283"/>
    </source>
</evidence>
<feature type="domain" description="TRNA-binding" evidence="18">
    <location>
        <begin position="44"/>
        <end position="155"/>
    </location>
</feature>
<dbReference type="InterPro" id="IPR033714">
    <property type="entry name" value="tRNA_bind_bactPheRS"/>
</dbReference>
<dbReference type="SUPFAM" id="SSF55681">
    <property type="entry name" value="Class II aaRS and biotin synthetases"/>
    <property type="match status" value="1"/>
</dbReference>
<protein>
    <recommendedName>
        <fullName evidence="15">Phenylalanine--tRNA ligase beta subunit</fullName>
        <ecNumber evidence="15">6.1.1.20</ecNumber>
    </recommendedName>
    <alternativeName>
        <fullName evidence="15">Phenylalanyl-tRNA synthetase beta subunit</fullName>
        <shortName evidence="15">PheRS</shortName>
    </alternativeName>
</protein>
<keyword evidence="5 16" id="KW-0820">tRNA-binding</keyword>
<dbReference type="SUPFAM" id="SSF54991">
    <property type="entry name" value="Anticodon-binding domain of PheRS"/>
    <property type="match status" value="1"/>
</dbReference>
<evidence type="ECO:0000259" key="20">
    <source>
        <dbReference type="PROSITE" id="PS51483"/>
    </source>
</evidence>
<dbReference type="SUPFAM" id="SSF56037">
    <property type="entry name" value="PheT/TilS domain"/>
    <property type="match status" value="1"/>
</dbReference>
<dbReference type="Pfam" id="PF17759">
    <property type="entry name" value="tRNA_synthFbeta"/>
    <property type="match status" value="1"/>
</dbReference>
<dbReference type="Pfam" id="PF03483">
    <property type="entry name" value="B3_4"/>
    <property type="match status" value="1"/>
</dbReference>
<dbReference type="GO" id="GO:0005524">
    <property type="term" value="F:ATP binding"/>
    <property type="evidence" value="ECO:0007669"/>
    <property type="project" value="UniProtKB-UniRule"/>
</dbReference>
<dbReference type="Pfam" id="PF03484">
    <property type="entry name" value="B5"/>
    <property type="match status" value="1"/>
</dbReference>
<dbReference type="InterPro" id="IPR005146">
    <property type="entry name" value="B3/B4_tRNA-bd"/>
</dbReference>
<evidence type="ECO:0000256" key="14">
    <source>
        <dbReference type="ARBA" id="ARBA00049255"/>
    </source>
</evidence>
<dbReference type="EMBL" id="AP023287">
    <property type="protein sequence ID" value="BCI53608.1"/>
    <property type="molecule type" value="Genomic_DNA"/>
</dbReference>
<name>A0A6S6PBQ0_9MYCO</name>
<evidence type="ECO:0000256" key="17">
    <source>
        <dbReference type="SAM" id="MobiDB-lite"/>
    </source>
</evidence>
<dbReference type="InterPro" id="IPR045060">
    <property type="entry name" value="Phe-tRNA-ligase_IIc_bsu"/>
</dbReference>
<evidence type="ECO:0000256" key="4">
    <source>
        <dbReference type="ARBA" id="ARBA00022490"/>
    </source>
</evidence>
<evidence type="ECO:0000256" key="2">
    <source>
        <dbReference type="ARBA" id="ARBA00008653"/>
    </source>
</evidence>
<keyword evidence="7 15" id="KW-0479">Metal-binding</keyword>
<dbReference type="RefSeq" id="WP_185291631.1">
    <property type="nucleotide sequence ID" value="NZ_AP023287.1"/>
</dbReference>
<dbReference type="Gene3D" id="2.40.50.140">
    <property type="entry name" value="Nucleic acid-binding proteins"/>
    <property type="match status" value="1"/>
</dbReference>
<evidence type="ECO:0000313" key="22">
    <source>
        <dbReference type="Proteomes" id="UP000515734"/>
    </source>
</evidence>
<dbReference type="SMART" id="SM00873">
    <property type="entry name" value="B3_4"/>
    <property type="match status" value="1"/>
</dbReference>
<evidence type="ECO:0000256" key="1">
    <source>
        <dbReference type="ARBA" id="ARBA00004496"/>
    </source>
</evidence>
<dbReference type="PROSITE" id="PS51447">
    <property type="entry name" value="FDX_ACB"/>
    <property type="match status" value="1"/>
</dbReference>
<feature type="region of interest" description="Disordered" evidence="17">
    <location>
        <begin position="398"/>
        <end position="432"/>
    </location>
</feature>
<evidence type="ECO:0000256" key="13">
    <source>
        <dbReference type="ARBA" id="ARBA00023146"/>
    </source>
</evidence>
<dbReference type="InterPro" id="IPR009061">
    <property type="entry name" value="DNA-bd_dom_put_sf"/>
</dbReference>
<dbReference type="CDD" id="cd00769">
    <property type="entry name" value="PheRS_beta_core"/>
    <property type="match status" value="1"/>
</dbReference>
<feature type="binding site" evidence="15">
    <location>
        <position position="464"/>
    </location>
    <ligand>
        <name>Mg(2+)</name>
        <dbReference type="ChEBI" id="CHEBI:18420"/>
        <note>shared with alpha subunit</note>
    </ligand>
</feature>
<dbReference type="SMART" id="SM00896">
    <property type="entry name" value="FDX-ACB"/>
    <property type="match status" value="1"/>
</dbReference>
<feature type="compositionally biased region" description="Basic and acidic residues" evidence="17">
    <location>
        <begin position="398"/>
        <end position="411"/>
    </location>
</feature>
<keyword evidence="10 15" id="KW-0460">Magnesium</keyword>
<accession>A0A6S6PBQ0</accession>
<dbReference type="Gene3D" id="3.30.70.380">
    <property type="entry name" value="Ferrodoxin-fold anticodon-binding domain"/>
    <property type="match status" value="1"/>
</dbReference>
<dbReference type="Gene3D" id="3.30.930.10">
    <property type="entry name" value="Bira Bifunctional Protein, Domain 2"/>
    <property type="match status" value="1"/>
</dbReference>
<feature type="binding site" evidence="15">
    <location>
        <position position="474"/>
    </location>
    <ligand>
        <name>Mg(2+)</name>
        <dbReference type="ChEBI" id="CHEBI:18420"/>
        <note>shared with alpha subunit</note>
    </ligand>
</feature>
<evidence type="ECO:0000259" key="18">
    <source>
        <dbReference type="PROSITE" id="PS50886"/>
    </source>
</evidence>
<dbReference type="InterPro" id="IPR020825">
    <property type="entry name" value="Phe-tRNA_synthase-like_B3/B4"/>
</dbReference>
<dbReference type="PROSITE" id="PS50886">
    <property type="entry name" value="TRBD"/>
    <property type="match status" value="1"/>
</dbReference>
<dbReference type="InterPro" id="IPR041616">
    <property type="entry name" value="PheRS_beta_core"/>
</dbReference>
<dbReference type="Gene3D" id="3.50.40.10">
    <property type="entry name" value="Phenylalanyl-trna Synthetase, Chain B, domain 3"/>
    <property type="match status" value="1"/>
</dbReference>
<evidence type="ECO:0000256" key="11">
    <source>
        <dbReference type="ARBA" id="ARBA00022884"/>
    </source>
</evidence>
<dbReference type="GO" id="GO:0006432">
    <property type="term" value="P:phenylalanyl-tRNA aminoacylation"/>
    <property type="evidence" value="ECO:0007669"/>
    <property type="project" value="UniProtKB-UniRule"/>
</dbReference>
<dbReference type="SUPFAM" id="SSF50249">
    <property type="entry name" value="Nucleic acid-binding proteins"/>
    <property type="match status" value="1"/>
</dbReference>
<dbReference type="PANTHER" id="PTHR10947">
    <property type="entry name" value="PHENYLALANYL-TRNA SYNTHETASE BETA CHAIN AND LEUCINE-RICH REPEAT-CONTAINING PROTEIN 47"/>
    <property type="match status" value="1"/>
</dbReference>